<evidence type="ECO:0000256" key="24">
    <source>
        <dbReference type="PROSITE-ProRule" id="PRU00723"/>
    </source>
</evidence>
<comment type="function">
    <text evidence="19">Catalyzes the synthesis of dihydrouridine, a modified base found in the D-loop of most tRNAs. Specifically modifies U47 in cytoplasmic tRNAs. Catalyzes the synthesis of dihydrouridine in some mRNAs, thereby affecting their translation.</text>
</comment>
<dbReference type="Gene3D" id="3.20.20.70">
    <property type="entry name" value="Aldolase class I"/>
    <property type="match status" value="1"/>
</dbReference>
<dbReference type="STRING" id="1093900.A0A507BGJ8"/>
<dbReference type="CDD" id="cd02801">
    <property type="entry name" value="DUS_like_FMN"/>
    <property type="match status" value="1"/>
</dbReference>
<evidence type="ECO:0000256" key="8">
    <source>
        <dbReference type="ARBA" id="ARBA00022643"/>
    </source>
</evidence>
<evidence type="ECO:0000256" key="17">
    <source>
        <dbReference type="ARBA" id="ARBA00023027"/>
    </source>
</evidence>
<comment type="catalytic activity">
    <reaction evidence="23">
        <text>5,6-dihydrouridine(47) in tRNA + NADP(+) = uridine(47) in tRNA + NADPH + H(+)</text>
        <dbReference type="Rhea" id="RHEA:53360"/>
        <dbReference type="Rhea" id="RHEA-COMP:13539"/>
        <dbReference type="Rhea" id="RHEA-COMP:13540"/>
        <dbReference type="ChEBI" id="CHEBI:15378"/>
        <dbReference type="ChEBI" id="CHEBI:57783"/>
        <dbReference type="ChEBI" id="CHEBI:58349"/>
        <dbReference type="ChEBI" id="CHEBI:65315"/>
        <dbReference type="ChEBI" id="CHEBI:74443"/>
        <dbReference type="EC" id="1.3.1.89"/>
    </reaction>
    <physiologicalReaction direction="right-to-left" evidence="23">
        <dbReference type="Rhea" id="RHEA:53362"/>
    </physiologicalReaction>
</comment>
<reference evidence="28 29" key="1">
    <citation type="submission" date="2019-06" db="EMBL/GenBank/DDBJ databases">
        <title>Draft genome sequence of the filamentous fungus Phialemoniopsis curvata isolated from diesel fuel.</title>
        <authorList>
            <person name="Varaljay V.A."/>
            <person name="Lyon W.J."/>
            <person name="Crouch A.L."/>
            <person name="Drake C.E."/>
            <person name="Hollomon J.M."/>
            <person name="Nadeau L.J."/>
            <person name="Nunn H.S."/>
            <person name="Stevenson B.S."/>
            <person name="Bojanowski C.L."/>
            <person name="Crookes-Goodson W.J."/>
        </authorList>
    </citation>
    <scope>NUCLEOTIDE SEQUENCE [LARGE SCALE GENOMIC DNA]</scope>
    <source>
        <strain evidence="28 29">D216</strain>
    </source>
</reference>
<evidence type="ECO:0000313" key="29">
    <source>
        <dbReference type="Proteomes" id="UP000319257"/>
    </source>
</evidence>
<feature type="region of interest" description="Disordered" evidence="26">
    <location>
        <begin position="1"/>
        <end position="50"/>
    </location>
</feature>
<evidence type="ECO:0000256" key="7">
    <source>
        <dbReference type="ARBA" id="ARBA00022630"/>
    </source>
</evidence>
<dbReference type="FunFam" id="3.20.20.70:FF:000145">
    <property type="entry name" value="tRNA-dihydrouridine(47) synthase [NAD(P)(+)]"/>
    <property type="match status" value="1"/>
</dbReference>
<evidence type="ECO:0000256" key="3">
    <source>
        <dbReference type="ARBA" id="ARBA00004496"/>
    </source>
</evidence>
<feature type="compositionally biased region" description="Basic and acidic residues" evidence="26">
    <location>
        <begin position="75"/>
        <end position="100"/>
    </location>
</feature>
<dbReference type="InterPro" id="IPR013785">
    <property type="entry name" value="Aldolase_TIM"/>
</dbReference>
<evidence type="ECO:0000313" key="28">
    <source>
        <dbReference type="EMBL" id="TPX19097.1"/>
    </source>
</evidence>
<keyword evidence="8 25" id="KW-0288">FMN</keyword>
<dbReference type="EC" id="1.3.1.89" evidence="4 25"/>
<dbReference type="GO" id="GO:0003723">
    <property type="term" value="F:RNA binding"/>
    <property type="evidence" value="ECO:0007669"/>
    <property type="project" value="TreeGrafter"/>
</dbReference>
<keyword evidence="9" id="KW-0507">mRNA processing</keyword>
<protein>
    <recommendedName>
        <fullName evidence="5 25">tRNA-dihydrouridine(47) synthase [NAD(P)(+)]</fullName>
        <ecNumber evidence="4 25">1.3.1.89</ecNumber>
    </recommendedName>
    <alternativeName>
        <fullName evidence="25">tRNA-dihydrouridine synthase 3</fullName>
    </alternativeName>
</protein>
<dbReference type="PROSITE" id="PS01136">
    <property type="entry name" value="UPF0034"/>
    <property type="match status" value="1"/>
</dbReference>
<comment type="catalytic activity">
    <reaction evidence="22">
        <text>a 5,6-dihydrouridine in mRNA + NADP(+) = a uridine in mRNA + NADPH + H(+)</text>
        <dbReference type="Rhea" id="RHEA:69855"/>
        <dbReference type="Rhea" id="RHEA-COMP:14658"/>
        <dbReference type="Rhea" id="RHEA-COMP:17789"/>
        <dbReference type="ChEBI" id="CHEBI:15378"/>
        <dbReference type="ChEBI" id="CHEBI:57783"/>
        <dbReference type="ChEBI" id="CHEBI:58349"/>
        <dbReference type="ChEBI" id="CHEBI:65315"/>
        <dbReference type="ChEBI" id="CHEBI:74443"/>
    </reaction>
    <physiologicalReaction direction="right-to-left" evidence="22">
        <dbReference type="Rhea" id="RHEA:69857"/>
    </physiologicalReaction>
</comment>
<keyword evidence="10 25" id="KW-0819">tRNA processing</keyword>
<evidence type="ECO:0000256" key="9">
    <source>
        <dbReference type="ARBA" id="ARBA00022664"/>
    </source>
</evidence>
<accession>A0A507BGJ8</accession>
<keyword evidence="11 24" id="KW-0479">Metal-binding</keyword>
<dbReference type="OrthoDB" id="259935at2759"/>
<evidence type="ECO:0000256" key="11">
    <source>
        <dbReference type="ARBA" id="ARBA00022723"/>
    </source>
</evidence>
<comment type="similarity">
    <text evidence="25">Belongs to the dus family. Dus3 subfamily.</text>
</comment>
<keyword evidence="14 24" id="KW-0862">Zinc</keyword>
<evidence type="ECO:0000256" key="19">
    <source>
        <dbReference type="ARBA" id="ARBA00045934"/>
    </source>
</evidence>
<dbReference type="GO" id="GO:0006397">
    <property type="term" value="P:mRNA processing"/>
    <property type="evidence" value="ECO:0007669"/>
    <property type="project" value="UniProtKB-KW"/>
</dbReference>
<keyword evidence="12" id="KW-0677">Repeat</keyword>
<evidence type="ECO:0000256" key="25">
    <source>
        <dbReference type="RuleBase" id="RU291113"/>
    </source>
</evidence>
<proteinExistence type="inferred from homology"/>
<dbReference type="GO" id="GO:0106414">
    <property type="term" value="F:mRNA dihydrouridine synthase activity"/>
    <property type="evidence" value="ECO:0007669"/>
    <property type="project" value="RHEA"/>
</dbReference>
<keyword evidence="16 25" id="KW-0560">Oxidoreductase</keyword>
<dbReference type="GO" id="GO:0008270">
    <property type="term" value="F:zinc ion binding"/>
    <property type="evidence" value="ECO:0007669"/>
    <property type="project" value="UniProtKB-KW"/>
</dbReference>
<dbReference type="GO" id="GO:0005737">
    <property type="term" value="C:cytoplasm"/>
    <property type="evidence" value="ECO:0007669"/>
    <property type="project" value="UniProtKB-SubCell"/>
</dbReference>
<feature type="zinc finger region" description="C3H1-type" evidence="24">
    <location>
        <begin position="120"/>
        <end position="152"/>
    </location>
</feature>
<evidence type="ECO:0000256" key="22">
    <source>
        <dbReference type="ARBA" id="ARBA00049447"/>
    </source>
</evidence>
<name>A0A507BGJ8_9PEZI</name>
<dbReference type="InterPro" id="IPR035587">
    <property type="entry name" value="DUS-like_FMN-bd"/>
</dbReference>
<evidence type="ECO:0000256" key="4">
    <source>
        <dbReference type="ARBA" id="ARBA00012376"/>
    </source>
</evidence>
<keyword evidence="29" id="KW-1185">Reference proteome</keyword>
<sequence length="722" mass="81495">MDSEPAKMARQAEDIEEPAAKRVKVDDAAPADTTTSSEKPKREKIPGMALLKEEYIISVAGQRDGDEAAIDDDAAEGRTAPDPRDSRDCRDSRDARDGGQKGRQKKRGQNKDRRFGNSVDKIRLCNTRAFSPEFSPQHCKFGDRCNRSHDIRKYLAEGRRADLETFDGMCPVFKAHGKCYSGWRCLFVRSHMEEVEREDGRKELILVEDPDRMQQDGASAQTADDDGSGPGTVNVVSAEVKHNLERKRIDLETSNTFIKWLDKELHISRQNHNRRMNGEGEDEVKEDLRAQFVDPPLRPSEKRKLYFSRDTPVLAPLTTQGNLPFRRLCVELGCQGTYSEMALALPIVQGHKSEWALMKAHESEITPPRYTPGPSVVQGYDNSRDLKFGAQISASAHWQAVKAAEAMTSYLPHLRLIDVNCGCPIDLIFKSGAGSALLDSPAKLERIVRGMNTVSKEVPITTKLRIGVKDGFPTAKKNIERLAFGSQDTRDRLGAPGCAAITLHGRTRQQRYRKMADWNYIAECATLIKSYNEKRDELTDTAREPEENTTANGDNGRLFFLGNGDCYSHVDYYNHIENAGVDTVMIGRGALLKPWIFEEIEKGQYLDKSATERLAYVEKFARYGMDAWGSDEMGIAFTRRFMLEYLSFTYRYIPVGLLEHLPPSLQDRAPAYRGRNDLETLLASPNYKDWIKISEMFLGPAHPDFKFEPKHKANSYEMEGEG</sequence>
<dbReference type="Proteomes" id="UP000319257">
    <property type="component" value="Unassembled WGS sequence"/>
</dbReference>
<dbReference type="PANTHER" id="PTHR45846:SF1">
    <property type="entry name" value="TRNA-DIHYDROURIDINE(47) SYNTHASE [NAD(P)(+)]-LIKE"/>
    <property type="match status" value="1"/>
</dbReference>
<dbReference type="Pfam" id="PF01207">
    <property type="entry name" value="Dus"/>
    <property type="match status" value="2"/>
</dbReference>
<keyword evidence="17 25" id="KW-0520">NAD</keyword>
<dbReference type="GeneID" id="41978705"/>
<evidence type="ECO:0000256" key="1">
    <source>
        <dbReference type="ARBA" id="ARBA00001917"/>
    </source>
</evidence>
<comment type="catalytic activity">
    <reaction evidence="20">
        <text>5,6-dihydrouridine(47) in tRNA + NAD(+) = uridine(47) in tRNA + NADH + H(+)</text>
        <dbReference type="Rhea" id="RHEA:53364"/>
        <dbReference type="Rhea" id="RHEA-COMP:13539"/>
        <dbReference type="Rhea" id="RHEA-COMP:13540"/>
        <dbReference type="ChEBI" id="CHEBI:15378"/>
        <dbReference type="ChEBI" id="CHEBI:57540"/>
        <dbReference type="ChEBI" id="CHEBI:57945"/>
        <dbReference type="ChEBI" id="CHEBI:65315"/>
        <dbReference type="ChEBI" id="CHEBI:74443"/>
        <dbReference type="EC" id="1.3.1.89"/>
    </reaction>
    <physiologicalReaction direction="right-to-left" evidence="20">
        <dbReference type="Rhea" id="RHEA:53366"/>
    </physiologicalReaction>
</comment>
<keyword evidence="15 25" id="KW-0521">NADP</keyword>
<evidence type="ECO:0000256" key="10">
    <source>
        <dbReference type="ARBA" id="ARBA00022694"/>
    </source>
</evidence>
<evidence type="ECO:0000256" key="5">
    <source>
        <dbReference type="ARBA" id="ARBA00022143"/>
    </source>
</evidence>
<dbReference type="AlphaFoldDB" id="A0A507BGJ8"/>
<evidence type="ECO:0000256" key="14">
    <source>
        <dbReference type="ARBA" id="ARBA00022833"/>
    </source>
</evidence>
<dbReference type="GO" id="GO:0050660">
    <property type="term" value="F:flavin adenine dinucleotide binding"/>
    <property type="evidence" value="ECO:0007669"/>
    <property type="project" value="UniProtKB-UniRule"/>
</dbReference>
<evidence type="ECO:0000256" key="18">
    <source>
        <dbReference type="ARBA" id="ARBA00023242"/>
    </source>
</evidence>
<feature type="region of interest" description="Disordered" evidence="26">
    <location>
        <begin position="209"/>
        <end position="231"/>
    </location>
</feature>
<feature type="compositionally biased region" description="Basic and acidic residues" evidence="26">
    <location>
        <begin position="1"/>
        <end position="27"/>
    </location>
</feature>
<evidence type="ECO:0000256" key="20">
    <source>
        <dbReference type="ARBA" id="ARBA00048266"/>
    </source>
</evidence>
<evidence type="ECO:0000256" key="15">
    <source>
        <dbReference type="ARBA" id="ARBA00022857"/>
    </source>
</evidence>
<dbReference type="PANTHER" id="PTHR45846">
    <property type="entry name" value="TRNA-DIHYDROURIDINE(47) SYNTHASE [NAD(P)(+)]-LIKE"/>
    <property type="match status" value="1"/>
</dbReference>
<feature type="region of interest" description="Disordered" evidence="26">
    <location>
        <begin position="62"/>
        <end position="113"/>
    </location>
</feature>
<evidence type="ECO:0000256" key="21">
    <source>
        <dbReference type="ARBA" id="ARBA00048342"/>
    </source>
</evidence>
<evidence type="ECO:0000256" key="13">
    <source>
        <dbReference type="ARBA" id="ARBA00022771"/>
    </source>
</evidence>
<keyword evidence="13 24" id="KW-0863">Zinc-finger</keyword>
<evidence type="ECO:0000256" key="26">
    <source>
        <dbReference type="SAM" id="MobiDB-lite"/>
    </source>
</evidence>
<comment type="caution">
    <text evidence="28">The sequence shown here is derived from an EMBL/GenBank/DDBJ whole genome shotgun (WGS) entry which is preliminary data.</text>
</comment>
<comment type="catalytic activity">
    <reaction evidence="21">
        <text>a 5,6-dihydrouridine in mRNA + NAD(+) = a uridine in mRNA + NADH + H(+)</text>
        <dbReference type="Rhea" id="RHEA:69851"/>
        <dbReference type="Rhea" id="RHEA-COMP:14658"/>
        <dbReference type="Rhea" id="RHEA-COMP:17789"/>
        <dbReference type="ChEBI" id="CHEBI:15378"/>
        <dbReference type="ChEBI" id="CHEBI:57540"/>
        <dbReference type="ChEBI" id="CHEBI:57945"/>
        <dbReference type="ChEBI" id="CHEBI:65315"/>
        <dbReference type="ChEBI" id="CHEBI:74443"/>
    </reaction>
    <physiologicalReaction direction="right-to-left" evidence="21">
        <dbReference type="Rhea" id="RHEA:69853"/>
    </physiologicalReaction>
</comment>
<evidence type="ECO:0000256" key="12">
    <source>
        <dbReference type="ARBA" id="ARBA00022737"/>
    </source>
</evidence>
<keyword evidence="6" id="KW-0963">Cytoplasm</keyword>
<evidence type="ECO:0000256" key="16">
    <source>
        <dbReference type="ARBA" id="ARBA00023002"/>
    </source>
</evidence>
<keyword evidence="7 25" id="KW-0285">Flavoprotein</keyword>
<dbReference type="InterPro" id="IPR018517">
    <property type="entry name" value="tRNA_hU_synthase_CS"/>
</dbReference>
<keyword evidence="18" id="KW-0539">Nucleus</keyword>
<dbReference type="InParanoid" id="A0A507BGJ8"/>
<gene>
    <name evidence="28" type="ORF">E0L32_011258</name>
</gene>
<evidence type="ECO:0000256" key="23">
    <source>
        <dbReference type="ARBA" id="ARBA00049513"/>
    </source>
</evidence>
<dbReference type="SUPFAM" id="SSF51395">
    <property type="entry name" value="FMN-linked oxidoreductases"/>
    <property type="match status" value="1"/>
</dbReference>
<dbReference type="GO" id="GO:0102265">
    <property type="term" value="F:tRNA-dihydrouridine47 synthase activity"/>
    <property type="evidence" value="ECO:0007669"/>
    <property type="project" value="UniProtKB-EC"/>
</dbReference>
<comment type="cofactor">
    <cofactor evidence="1 25">
        <name>FMN</name>
        <dbReference type="ChEBI" id="CHEBI:58210"/>
    </cofactor>
</comment>
<evidence type="ECO:0000256" key="6">
    <source>
        <dbReference type="ARBA" id="ARBA00022490"/>
    </source>
</evidence>
<dbReference type="PROSITE" id="PS50103">
    <property type="entry name" value="ZF_C3H1"/>
    <property type="match status" value="1"/>
</dbReference>
<comment type="subcellular location">
    <subcellularLocation>
        <location evidence="3">Cytoplasm</location>
    </subcellularLocation>
    <subcellularLocation>
        <location evidence="2">Nucleus</location>
    </subcellularLocation>
</comment>
<dbReference type="FunCoup" id="A0A507BGJ8">
    <property type="interactions" value="861"/>
</dbReference>
<dbReference type="EMBL" id="SKBQ01000101">
    <property type="protein sequence ID" value="TPX19097.1"/>
    <property type="molecule type" value="Genomic_DNA"/>
</dbReference>
<dbReference type="GO" id="GO:0005634">
    <property type="term" value="C:nucleus"/>
    <property type="evidence" value="ECO:0007669"/>
    <property type="project" value="UniProtKB-SubCell"/>
</dbReference>
<evidence type="ECO:0000256" key="2">
    <source>
        <dbReference type="ARBA" id="ARBA00004123"/>
    </source>
</evidence>
<evidence type="ECO:0000259" key="27">
    <source>
        <dbReference type="PROSITE" id="PS50103"/>
    </source>
</evidence>
<organism evidence="28 29">
    <name type="scientific">Thyridium curvatum</name>
    <dbReference type="NCBI Taxonomy" id="1093900"/>
    <lineage>
        <taxon>Eukaryota</taxon>
        <taxon>Fungi</taxon>
        <taxon>Dikarya</taxon>
        <taxon>Ascomycota</taxon>
        <taxon>Pezizomycotina</taxon>
        <taxon>Sordariomycetes</taxon>
        <taxon>Sordariomycetidae</taxon>
        <taxon>Thyridiales</taxon>
        <taxon>Thyridiaceae</taxon>
        <taxon>Thyridium</taxon>
    </lineage>
</organism>
<dbReference type="RefSeq" id="XP_031000808.1">
    <property type="nucleotide sequence ID" value="XM_031133967.1"/>
</dbReference>
<feature type="domain" description="C3H1-type" evidence="27">
    <location>
        <begin position="120"/>
        <end position="152"/>
    </location>
</feature>
<feature type="compositionally biased region" description="Basic and acidic residues" evidence="26">
    <location>
        <begin position="38"/>
        <end position="50"/>
    </location>
</feature>
<dbReference type="InterPro" id="IPR000571">
    <property type="entry name" value="Znf_CCCH"/>
</dbReference>